<feature type="region of interest" description="Disordered" evidence="1">
    <location>
        <begin position="1"/>
        <end position="22"/>
    </location>
</feature>
<dbReference type="EMBL" id="JANUGQ010000002">
    <property type="protein sequence ID" value="MCS0634776.1"/>
    <property type="molecule type" value="Genomic_DNA"/>
</dbReference>
<name>A0ABT2CBN2_9ACTN</name>
<evidence type="ECO:0000256" key="1">
    <source>
        <dbReference type="SAM" id="MobiDB-lite"/>
    </source>
</evidence>
<proteinExistence type="predicted"/>
<evidence type="ECO:0008006" key="4">
    <source>
        <dbReference type="Google" id="ProtNLM"/>
    </source>
</evidence>
<dbReference type="Proteomes" id="UP001431313">
    <property type="component" value="Unassembled WGS sequence"/>
</dbReference>
<keyword evidence="3" id="KW-1185">Reference proteome</keyword>
<gene>
    <name evidence="2" type="ORF">NX801_03705</name>
</gene>
<reference evidence="2" key="1">
    <citation type="submission" date="2022-08" db="EMBL/GenBank/DDBJ databases">
        <authorList>
            <person name="Somphong A."/>
            <person name="Phongsopitanun W."/>
        </authorList>
    </citation>
    <scope>NUCLEOTIDE SEQUENCE</scope>
    <source>
        <strain evidence="2">LP05-1</strain>
    </source>
</reference>
<comment type="caution">
    <text evidence="2">The sequence shown here is derived from an EMBL/GenBank/DDBJ whole genome shotgun (WGS) entry which is preliminary data.</text>
</comment>
<evidence type="ECO:0000313" key="3">
    <source>
        <dbReference type="Proteomes" id="UP001431313"/>
    </source>
</evidence>
<dbReference type="RefSeq" id="WP_258785415.1">
    <property type="nucleotide sequence ID" value="NZ_JANUGQ010000002.1"/>
</dbReference>
<sequence length="105" mass="11290">MATEMSSPEPPETTCTDYPQYTRTSPDEAAAILARNAVPELEEAMAIMGLENPAVAATGVVNGHGMVTIALRQCDAYDLARWVRVRCTHEEADRAAEAADREAAP</sequence>
<accession>A0ABT2CBN2</accession>
<feature type="compositionally biased region" description="Polar residues" evidence="1">
    <location>
        <begin position="13"/>
        <end position="22"/>
    </location>
</feature>
<organism evidence="2 3">
    <name type="scientific">Streptomyces pyxinae</name>
    <dbReference type="NCBI Taxonomy" id="2970734"/>
    <lineage>
        <taxon>Bacteria</taxon>
        <taxon>Bacillati</taxon>
        <taxon>Actinomycetota</taxon>
        <taxon>Actinomycetes</taxon>
        <taxon>Kitasatosporales</taxon>
        <taxon>Streptomycetaceae</taxon>
        <taxon>Streptomyces</taxon>
    </lineage>
</organism>
<protein>
    <recommendedName>
        <fullName evidence="4">DUF2007 domain-containing protein</fullName>
    </recommendedName>
</protein>
<evidence type="ECO:0000313" key="2">
    <source>
        <dbReference type="EMBL" id="MCS0634776.1"/>
    </source>
</evidence>